<keyword evidence="3" id="KW-1185">Reference proteome</keyword>
<comment type="caution">
    <text evidence="2">The sequence shown here is derived from an EMBL/GenBank/DDBJ whole genome shotgun (WGS) entry which is preliminary data.</text>
</comment>
<evidence type="ECO:0000313" key="2">
    <source>
        <dbReference type="EMBL" id="KAL3097327.1"/>
    </source>
</evidence>
<proteinExistence type="predicted"/>
<name>A0ABD2K359_9BILA</name>
<sequence>MCAPPSPAGGILSRHRRHTQYKATDRNKGRSLLAVPVVLARVLLRSPPNSCVFVLCVNHRHRPQGDQCFSVIPFIFLDDRSPAAPEQKETQPPRIGVLLATPHPSRPPVSSSSSAAHIIIIIIINRSTDKYRHGREKEEGGERRREEVQTMDNATEE</sequence>
<feature type="compositionally biased region" description="Basic and acidic residues" evidence="1">
    <location>
        <begin position="82"/>
        <end position="91"/>
    </location>
</feature>
<dbReference type="AlphaFoldDB" id="A0ABD2K359"/>
<dbReference type="EMBL" id="JBICBT010000842">
    <property type="protein sequence ID" value="KAL3097327.1"/>
    <property type="molecule type" value="Genomic_DNA"/>
</dbReference>
<feature type="region of interest" description="Disordered" evidence="1">
    <location>
        <begin position="131"/>
        <end position="157"/>
    </location>
</feature>
<feature type="region of interest" description="Disordered" evidence="1">
    <location>
        <begin position="82"/>
        <end position="111"/>
    </location>
</feature>
<feature type="region of interest" description="Disordered" evidence="1">
    <location>
        <begin position="1"/>
        <end position="25"/>
    </location>
</feature>
<feature type="compositionally biased region" description="Basic and acidic residues" evidence="1">
    <location>
        <begin position="131"/>
        <end position="148"/>
    </location>
</feature>
<reference evidence="2 3" key="1">
    <citation type="submission" date="2024-10" db="EMBL/GenBank/DDBJ databases">
        <authorList>
            <person name="Kim D."/>
        </authorList>
    </citation>
    <scope>NUCLEOTIDE SEQUENCE [LARGE SCALE GENOMIC DNA]</scope>
    <source>
        <strain evidence="2">BH-2024</strain>
    </source>
</reference>
<dbReference type="Proteomes" id="UP001620626">
    <property type="component" value="Unassembled WGS sequence"/>
</dbReference>
<evidence type="ECO:0000256" key="1">
    <source>
        <dbReference type="SAM" id="MobiDB-lite"/>
    </source>
</evidence>
<accession>A0ABD2K359</accession>
<protein>
    <submittedName>
        <fullName evidence="2">Uncharacterized protein</fullName>
    </submittedName>
</protein>
<gene>
    <name evidence="2" type="ORF">niasHT_021431</name>
</gene>
<evidence type="ECO:0000313" key="3">
    <source>
        <dbReference type="Proteomes" id="UP001620626"/>
    </source>
</evidence>
<organism evidence="2 3">
    <name type="scientific">Heterodera trifolii</name>
    <dbReference type="NCBI Taxonomy" id="157864"/>
    <lineage>
        <taxon>Eukaryota</taxon>
        <taxon>Metazoa</taxon>
        <taxon>Ecdysozoa</taxon>
        <taxon>Nematoda</taxon>
        <taxon>Chromadorea</taxon>
        <taxon>Rhabditida</taxon>
        <taxon>Tylenchina</taxon>
        <taxon>Tylenchomorpha</taxon>
        <taxon>Tylenchoidea</taxon>
        <taxon>Heteroderidae</taxon>
        <taxon>Heteroderinae</taxon>
        <taxon>Heterodera</taxon>
    </lineage>
</organism>